<keyword evidence="2" id="KW-1185">Reference proteome</keyword>
<dbReference type="AlphaFoldDB" id="A0A9J6GK94"/>
<gene>
    <name evidence="1" type="ORF">HPB48_017202</name>
</gene>
<dbReference type="Proteomes" id="UP000821853">
    <property type="component" value="Chromosome 5"/>
</dbReference>
<dbReference type="EMBL" id="JABSTR010000007">
    <property type="protein sequence ID" value="KAH9375610.1"/>
    <property type="molecule type" value="Genomic_DNA"/>
</dbReference>
<evidence type="ECO:0000313" key="1">
    <source>
        <dbReference type="EMBL" id="KAH9375610.1"/>
    </source>
</evidence>
<accession>A0A9J6GK94</accession>
<proteinExistence type="predicted"/>
<evidence type="ECO:0000313" key="2">
    <source>
        <dbReference type="Proteomes" id="UP000821853"/>
    </source>
</evidence>
<name>A0A9J6GK94_HAELO</name>
<comment type="caution">
    <text evidence="1">The sequence shown here is derived from an EMBL/GenBank/DDBJ whole genome shotgun (WGS) entry which is preliminary data.</text>
</comment>
<sequence>MHVRACQLGSAFRDGLEKCSLSDERKNTILERFRGFMTACVKSTLKRLPSNMKLLGDLNILLCYNIRKFSFDALLKAFAKFIPPSSISATESEYCFLQCRLDELRDDNVTVFWKNVLHAKNSAGARCCRN</sequence>
<reference evidence="1 2" key="1">
    <citation type="journal article" date="2020" name="Cell">
        <title>Large-Scale Comparative Analyses of Tick Genomes Elucidate Their Genetic Diversity and Vector Capacities.</title>
        <authorList>
            <consortium name="Tick Genome and Microbiome Consortium (TIGMIC)"/>
            <person name="Jia N."/>
            <person name="Wang J."/>
            <person name="Shi W."/>
            <person name="Du L."/>
            <person name="Sun Y."/>
            <person name="Zhan W."/>
            <person name="Jiang J.F."/>
            <person name="Wang Q."/>
            <person name="Zhang B."/>
            <person name="Ji P."/>
            <person name="Bell-Sakyi L."/>
            <person name="Cui X.M."/>
            <person name="Yuan T.T."/>
            <person name="Jiang B.G."/>
            <person name="Yang W.F."/>
            <person name="Lam T.T."/>
            <person name="Chang Q.C."/>
            <person name="Ding S.J."/>
            <person name="Wang X.J."/>
            <person name="Zhu J.G."/>
            <person name="Ruan X.D."/>
            <person name="Zhao L."/>
            <person name="Wei J.T."/>
            <person name="Ye R.Z."/>
            <person name="Que T.C."/>
            <person name="Du C.H."/>
            <person name="Zhou Y.H."/>
            <person name="Cheng J.X."/>
            <person name="Dai P.F."/>
            <person name="Guo W.B."/>
            <person name="Han X.H."/>
            <person name="Huang E.J."/>
            <person name="Li L.F."/>
            <person name="Wei W."/>
            <person name="Gao Y.C."/>
            <person name="Liu J.Z."/>
            <person name="Shao H.Z."/>
            <person name="Wang X."/>
            <person name="Wang C.C."/>
            <person name="Yang T.C."/>
            <person name="Huo Q.B."/>
            <person name="Li W."/>
            <person name="Chen H.Y."/>
            <person name="Chen S.E."/>
            <person name="Zhou L.G."/>
            <person name="Ni X.B."/>
            <person name="Tian J.H."/>
            <person name="Sheng Y."/>
            <person name="Liu T."/>
            <person name="Pan Y.S."/>
            <person name="Xia L.Y."/>
            <person name="Li J."/>
            <person name="Zhao F."/>
            <person name="Cao W.C."/>
        </authorList>
    </citation>
    <scope>NUCLEOTIDE SEQUENCE [LARGE SCALE GENOMIC DNA]</scope>
    <source>
        <strain evidence="1">HaeL-2018</strain>
    </source>
</reference>
<protein>
    <submittedName>
        <fullName evidence="1">Uncharacterized protein</fullName>
    </submittedName>
</protein>
<dbReference type="VEuPathDB" id="VectorBase:HLOH_061342"/>
<organism evidence="1 2">
    <name type="scientific">Haemaphysalis longicornis</name>
    <name type="common">Bush tick</name>
    <dbReference type="NCBI Taxonomy" id="44386"/>
    <lineage>
        <taxon>Eukaryota</taxon>
        <taxon>Metazoa</taxon>
        <taxon>Ecdysozoa</taxon>
        <taxon>Arthropoda</taxon>
        <taxon>Chelicerata</taxon>
        <taxon>Arachnida</taxon>
        <taxon>Acari</taxon>
        <taxon>Parasitiformes</taxon>
        <taxon>Ixodida</taxon>
        <taxon>Ixodoidea</taxon>
        <taxon>Ixodidae</taxon>
        <taxon>Haemaphysalinae</taxon>
        <taxon>Haemaphysalis</taxon>
    </lineage>
</organism>